<evidence type="ECO:0000313" key="2">
    <source>
        <dbReference type="Proteomes" id="UP000515154"/>
    </source>
</evidence>
<dbReference type="PANTHER" id="PTHR22916:SF3">
    <property type="entry name" value="UDP-GLCNAC:BETAGAL BETA-1,3-N-ACETYLGLUCOSAMINYLTRANSFERASE-LIKE PROTEIN 1"/>
    <property type="match status" value="1"/>
</dbReference>
<evidence type="ECO:0000313" key="3">
    <source>
        <dbReference type="RefSeq" id="XP_036356342.1"/>
    </source>
</evidence>
<dbReference type="Gene3D" id="3.90.550.10">
    <property type="entry name" value="Spore Coat Polysaccharide Biosynthesis Protein SpsA, Chain A"/>
    <property type="match status" value="1"/>
</dbReference>
<dbReference type="InterPro" id="IPR029044">
    <property type="entry name" value="Nucleotide-diphossugar_trans"/>
</dbReference>
<protein>
    <submittedName>
        <fullName evidence="3">UDP-GlcNAc:betaGal beta-1,3-N-acetylglucosaminyltransferase-like protein 1 isoform X1</fullName>
    </submittedName>
</protein>
<dbReference type="Proteomes" id="UP000515154">
    <property type="component" value="Linkage group LG2"/>
</dbReference>
<dbReference type="RefSeq" id="XP_036356342.1">
    <property type="nucleotide sequence ID" value="XM_036500449.1"/>
</dbReference>
<proteinExistence type="predicted"/>
<dbReference type="SUPFAM" id="SSF53448">
    <property type="entry name" value="Nucleotide-diphospho-sugar transferases"/>
    <property type="match status" value="1"/>
</dbReference>
<gene>
    <name evidence="3" type="primary">LOC115231495</name>
</gene>
<organism evidence="2 3">
    <name type="scientific">Octopus sinensis</name>
    <name type="common">East Asian common octopus</name>
    <dbReference type="NCBI Taxonomy" id="2607531"/>
    <lineage>
        <taxon>Eukaryota</taxon>
        <taxon>Metazoa</taxon>
        <taxon>Spiralia</taxon>
        <taxon>Lophotrochozoa</taxon>
        <taxon>Mollusca</taxon>
        <taxon>Cephalopoda</taxon>
        <taxon>Coleoidea</taxon>
        <taxon>Octopodiformes</taxon>
        <taxon>Octopoda</taxon>
        <taxon>Incirrata</taxon>
        <taxon>Octopodidae</taxon>
        <taxon>Octopus</taxon>
    </lineage>
</organism>
<feature type="domain" description="Glycosyltransferase 2-like" evidence="1">
    <location>
        <begin position="5"/>
        <end position="176"/>
    </location>
</feature>
<keyword evidence="2" id="KW-1185">Reference proteome</keyword>
<sequence length="374" mass="43168">MSDVSIILPVHNASKWLDECLKSISDQTFTGSLELSAYDDASTDDSFDLLEVWRSKLKEKNIQVTLMKNKYGSPKGVGFARNRAVENSCGHFLCFLDADDVMSVERVQIQYNAAFEHPECLIGSRFHREPSDSMKRFTLWANTLNEEQLQTQIFTSHGPTIAMPTWFCSRELFDKVGGFSEDGQGTPEDLIFFYKHLDLKGSVIRVNSDLLMYRYHSSCTTFSVSEETIWNIRLQRFERDILNHLSHFTIWNAGKQGRKFYRSLKPDNRKKVSMFCDVDAKKIKKAVYIYEESQESPKPRVPICHFSKAEPPIVICMKMYFTELDTSTDVLVKNFASQWRSFRFSPTVWHFRQVSFTISPGSTKALRVDLVEGN</sequence>
<dbReference type="PANTHER" id="PTHR22916">
    <property type="entry name" value="GLYCOSYLTRANSFERASE"/>
    <property type="match status" value="1"/>
</dbReference>
<dbReference type="AlphaFoldDB" id="A0A7E6ENE7"/>
<dbReference type="InterPro" id="IPR001173">
    <property type="entry name" value="Glyco_trans_2-like"/>
</dbReference>
<dbReference type="Pfam" id="PF00535">
    <property type="entry name" value="Glycos_transf_2"/>
    <property type="match status" value="1"/>
</dbReference>
<evidence type="ECO:0000259" key="1">
    <source>
        <dbReference type="Pfam" id="PF00535"/>
    </source>
</evidence>
<dbReference type="GO" id="GO:0016758">
    <property type="term" value="F:hexosyltransferase activity"/>
    <property type="evidence" value="ECO:0007669"/>
    <property type="project" value="UniProtKB-ARBA"/>
</dbReference>
<name>A0A7E6ENE7_9MOLL</name>
<accession>A0A7E6ENE7</accession>
<reference evidence="3" key="1">
    <citation type="submission" date="2025-08" db="UniProtKB">
        <authorList>
            <consortium name="RefSeq"/>
        </authorList>
    </citation>
    <scope>IDENTIFICATION</scope>
</reference>